<keyword evidence="8 13" id="KW-0808">Transferase</keyword>
<evidence type="ECO:0000256" key="7">
    <source>
        <dbReference type="ARBA" id="ARBA00022605"/>
    </source>
</evidence>
<dbReference type="GO" id="GO:0006535">
    <property type="term" value="P:cysteine biosynthetic process from serine"/>
    <property type="evidence" value="ECO:0007669"/>
    <property type="project" value="InterPro"/>
</dbReference>
<comment type="pathway">
    <text evidence="2">Amino-acid biosynthesis; L-cysteine biosynthesis; L-cysteine from L-serine: step 1/2.</text>
</comment>
<dbReference type="PANTHER" id="PTHR42811">
    <property type="entry name" value="SERINE ACETYLTRANSFERASE"/>
    <property type="match status" value="1"/>
</dbReference>
<evidence type="ECO:0000256" key="9">
    <source>
        <dbReference type="ARBA" id="ARBA00022737"/>
    </source>
</evidence>
<dbReference type="InterPro" id="IPR042122">
    <property type="entry name" value="Ser_AcTrfase_N_sf"/>
</dbReference>
<evidence type="ECO:0000256" key="3">
    <source>
        <dbReference type="ARBA" id="ARBA00007274"/>
    </source>
</evidence>
<evidence type="ECO:0000256" key="4">
    <source>
        <dbReference type="ARBA" id="ARBA00013266"/>
    </source>
</evidence>
<reference evidence="13 14" key="1">
    <citation type="journal article" date="2017" name="Water Res.">
        <title>Discovery and metagenomic analysis of an anammox bacterial enrichment related to Candidatus "Brocadia caroliniensis" in a full-scale glycerol-fed nitritation-denitritation separate centrate treatment process.</title>
        <authorList>
            <person name="Park H."/>
            <person name="Brotto A.C."/>
            <person name="van Loosdrecht M.C."/>
            <person name="Chandran K."/>
        </authorList>
    </citation>
    <scope>NUCLEOTIDE SEQUENCE [LARGE SCALE GENOMIC DNA]</scope>
    <source>
        <strain evidence="13">26THWARD</strain>
    </source>
</reference>
<dbReference type="InterPro" id="IPR018357">
    <property type="entry name" value="Hexapep_transf_CS"/>
</dbReference>
<dbReference type="FunFam" id="1.10.3130.10:FF:000003">
    <property type="entry name" value="Serine acetyltransferase"/>
    <property type="match status" value="1"/>
</dbReference>
<dbReference type="GO" id="GO:0005737">
    <property type="term" value="C:cytoplasm"/>
    <property type="evidence" value="ECO:0007669"/>
    <property type="project" value="UniProtKB-SubCell"/>
</dbReference>
<dbReference type="Gene3D" id="1.10.3130.10">
    <property type="entry name" value="serine acetyltransferase, domain 1"/>
    <property type="match status" value="1"/>
</dbReference>
<evidence type="ECO:0000256" key="11">
    <source>
        <dbReference type="ARBA" id="ARBA00023315"/>
    </source>
</evidence>
<dbReference type="EC" id="2.3.1.30" evidence="4"/>
<dbReference type="InterPro" id="IPR001451">
    <property type="entry name" value="Hexapep"/>
</dbReference>
<keyword evidence="7" id="KW-0028">Amino-acid biosynthesis</keyword>
<comment type="subcellular location">
    <subcellularLocation>
        <location evidence="1">Cytoplasm</location>
    </subcellularLocation>
</comment>
<dbReference type="SUPFAM" id="SSF51161">
    <property type="entry name" value="Trimeric LpxA-like enzymes"/>
    <property type="match status" value="1"/>
</dbReference>
<dbReference type="NCBIfam" id="NF041874">
    <property type="entry name" value="EPS_EpsC"/>
    <property type="match status" value="1"/>
</dbReference>
<dbReference type="Proteomes" id="UP000189681">
    <property type="component" value="Unassembled WGS sequence"/>
</dbReference>
<protein>
    <recommendedName>
        <fullName evidence="5">Serine acetyltransferase</fullName>
        <ecNumber evidence="4">2.3.1.30</ecNumber>
    </recommendedName>
</protein>
<dbReference type="InterPro" id="IPR005881">
    <property type="entry name" value="Ser_O-AcTrfase"/>
</dbReference>
<dbReference type="InterPro" id="IPR045304">
    <property type="entry name" value="LbH_SAT"/>
</dbReference>
<dbReference type="Gene3D" id="2.160.10.10">
    <property type="entry name" value="Hexapeptide repeat proteins"/>
    <property type="match status" value="1"/>
</dbReference>
<dbReference type="AlphaFoldDB" id="A0A1V4AQ10"/>
<comment type="similarity">
    <text evidence="3">Belongs to the transferase hexapeptide repeat family.</text>
</comment>
<evidence type="ECO:0000256" key="8">
    <source>
        <dbReference type="ARBA" id="ARBA00022679"/>
    </source>
</evidence>
<comment type="catalytic activity">
    <reaction evidence="12">
        <text>L-serine + acetyl-CoA = O-acetyl-L-serine + CoA</text>
        <dbReference type="Rhea" id="RHEA:24560"/>
        <dbReference type="ChEBI" id="CHEBI:33384"/>
        <dbReference type="ChEBI" id="CHEBI:57287"/>
        <dbReference type="ChEBI" id="CHEBI:57288"/>
        <dbReference type="ChEBI" id="CHEBI:58340"/>
        <dbReference type="EC" id="2.3.1.30"/>
    </reaction>
</comment>
<accession>A0A1V4AQ10</accession>
<evidence type="ECO:0000256" key="6">
    <source>
        <dbReference type="ARBA" id="ARBA00022490"/>
    </source>
</evidence>
<sequence>MFDRMKEDINVAFQSDPAARSKLEVLLCYPGIHALWLHRISYYLWGKGWIVLSRLISHINRFLTGVEIHPAAKIGRSVFIDHGMGIVIGETAIIGDGCLIYKGVVLGGTTSEKTKRHPNLGKKVVVGSNACVLGNITIGDYARIGSGSVVTKDVPPHATVVGVPGRIIKQRKKDEQETMLDHGQLPDPIAEAIMVVLKENCKLKQRITKLESTLNISNEEQCKVSETESEVLSIFMKNYKDGDGI</sequence>
<evidence type="ECO:0000256" key="2">
    <source>
        <dbReference type="ARBA" id="ARBA00004876"/>
    </source>
</evidence>
<dbReference type="EMBL" id="AYTS01000168">
    <property type="protein sequence ID" value="OOP55184.1"/>
    <property type="molecule type" value="Genomic_DNA"/>
</dbReference>
<evidence type="ECO:0000256" key="12">
    <source>
        <dbReference type="ARBA" id="ARBA00049486"/>
    </source>
</evidence>
<dbReference type="InterPro" id="IPR053376">
    <property type="entry name" value="Serine_acetyltransferase"/>
</dbReference>
<dbReference type="NCBIfam" id="TIGR01172">
    <property type="entry name" value="cysE"/>
    <property type="match status" value="1"/>
</dbReference>
<dbReference type="InterPro" id="IPR011004">
    <property type="entry name" value="Trimer_LpxA-like_sf"/>
</dbReference>
<keyword evidence="10" id="KW-0198">Cysteine biosynthesis</keyword>
<proteinExistence type="inferred from homology"/>
<evidence type="ECO:0000256" key="1">
    <source>
        <dbReference type="ARBA" id="ARBA00004496"/>
    </source>
</evidence>
<dbReference type="CDD" id="cd03354">
    <property type="entry name" value="LbH_SAT"/>
    <property type="match status" value="1"/>
</dbReference>
<evidence type="ECO:0000313" key="14">
    <source>
        <dbReference type="Proteomes" id="UP000189681"/>
    </source>
</evidence>
<dbReference type="PROSITE" id="PS00101">
    <property type="entry name" value="HEXAPEP_TRANSFERASES"/>
    <property type="match status" value="1"/>
</dbReference>
<evidence type="ECO:0000256" key="5">
    <source>
        <dbReference type="ARBA" id="ARBA00018522"/>
    </source>
</evidence>
<organism evidence="13 14">
    <name type="scientific">Candidatus Brocadia carolinensis</name>
    <dbReference type="NCBI Taxonomy" id="1004156"/>
    <lineage>
        <taxon>Bacteria</taxon>
        <taxon>Pseudomonadati</taxon>
        <taxon>Planctomycetota</taxon>
        <taxon>Candidatus Brocadiia</taxon>
        <taxon>Candidatus Brocadiales</taxon>
        <taxon>Candidatus Brocadiaceae</taxon>
        <taxon>Candidatus Brocadia</taxon>
    </lineage>
</organism>
<dbReference type="GO" id="GO:0009001">
    <property type="term" value="F:serine O-acetyltransferase activity"/>
    <property type="evidence" value="ECO:0007669"/>
    <property type="project" value="UniProtKB-EC"/>
</dbReference>
<keyword evidence="6" id="KW-0963">Cytoplasm</keyword>
<evidence type="ECO:0000313" key="13">
    <source>
        <dbReference type="EMBL" id="OOP55184.1"/>
    </source>
</evidence>
<keyword evidence="9" id="KW-0677">Repeat</keyword>
<comment type="caution">
    <text evidence="13">The sequence shown here is derived from an EMBL/GenBank/DDBJ whole genome shotgun (WGS) entry which is preliminary data.</text>
</comment>
<evidence type="ECO:0000256" key="10">
    <source>
        <dbReference type="ARBA" id="ARBA00023192"/>
    </source>
</evidence>
<gene>
    <name evidence="13" type="ORF">AYP45_16420</name>
</gene>
<keyword evidence="11" id="KW-0012">Acyltransferase</keyword>
<dbReference type="STRING" id="1004156.AYP45_16420"/>
<name>A0A1V4AQ10_9BACT</name>
<dbReference type="FunFam" id="2.160.10.10:FF:000007">
    <property type="entry name" value="Serine acetyltransferase"/>
    <property type="match status" value="1"/>
</dbReference>
<dbReference type="Pfam" id="PF00132">
    <property type="entry name" value="Hexapep"/>
    <property type="match status" value="1"/>
</dbReference>